<name>A0A9X2KLE6_9SPHN</name>
<dbReference type="InterPro" id="IPR041496">
    <property type="entry name" value="YitH/HolE_GNAT"/>
</dbReference>
<gene>
    <name evidence="2" type="ORF">M9978_13655</name>
</gene>
<dbReference type="PROSITE" id="PS51186">
    <property type="entry name" value="GNAT"/>
    <property type="match status" value="1"/>
</dbReference>
<dbReference type="CDD" id="cd04301">
    <property type="entry name" value="NAT_SF"/>
    <property type="match status" value="1"/>
</dbReference>
<evidence type="ECO:0000259" key="1">
    <source>
        <dbReference type="PROSITE" id="PS51186"/>
    </source>
</evidence>
<dbReference type="SUPFAM" id="SSF55729">
    <property type="entry name" value="Acyl-CoA N-acyltransferases (Nat)"/>
    <property type="match status" value="1"/>
</dbReference>
<dbReference type="InterPro" id="IPR000182">
    <property type="entry name" value="GNAT_dom"/>
</dbReference>
<dbReference type="PANTHER" id="PTHR47237:SF2">
    <property type="entry name" value="BLL4206 PROTEIN"/>
    <property type="match status" value="1"/>
</dbReference>
<accession>A0A9X2KLE6</accession>
<dbReference type="RefSeq" id="WP_254294095.1">
    <property type="nucleotide sequence ID" value="NZ_JAMLDX010000010.1"/>
</dbReference>
<protein>
    <submittedName>
        <fullName evidence="2">GNAT family N-acetyltransferase</fullName>
        <ecNumber evidence="2">2.3.1.-</ecNumber>
    </submittedName>
</protein>
<keyword evidence="2" id="KW-0808">Transferase</keyword>
<organism evidence="2 3">
    <name type="scientific">Sphingomonas tagetis</name>
    <dbReference type="NCBI Taxonomy" id="2949092"/>
    <lineage>
        <taxon>Bacteria</taxon>
        <taxon>Pseudomonadati</taxon>
        <taxon>Pseudomonadota</taxon>
        <taxon>Alphaproteobacteria</taxon>
        <taxon>Sphingomonadales</taxon>
        <taxon>Sphingomonadaceae</taxon>
        <taxon>Sphingomonas</taxon>
    </lineage>
</organism>
<comment type="caution">
    <text evidence="2">The sequence shown here is derived from an EMBL/GenBank/DDBJ whole genome shotgun (WGS) entry which is preliminary data.</text>
</comment>
<dbReference type="AlphaFoldDB" id="A0A9X2KLE6"/>
<keyword evidence="3" id="KW-1185">Reference proteome</keyword>
<dbReference type="InterPro" id="IPR052729">
    <property type="entry name" value="Acyl/Acetyltrans_Enzymes"/>
</dbReference>
<sequence length="288" mass="30438">MAETAPGTALLAQGDAVRLEERHLSQALALSQALNWPYRFEDWAFAFALGRGFAIEVDGRLAGTALWWPYGDHHGSAGMIIVAPDAQRQGIGARLMDALLADAAGRTIILNSTVEGDTLYRRLGFSPHDVVQQRQAVLAVAPALDPDVPLRAAQASDRAALEALDRAASGMDRGGLLDAVFRIADVLVVEREGRITGYGCVRRWGRGFVIGPVAASSERDAKALIAALAARHVGAFVRIDVMESGGLGPWLDTIGLPQTDRAVAMSLGAPPQADPGVTLFALSNQSLG</sequence>
<dbReference type="EMBL" id="JAMLDX010000010">
    <property type="protein sequence ID" value="MCP3731469.1"/>
    <property type="molecule type" value="Genomic_DNA"/>
</dbReference>
<dbReference type="GO" id="GO:0016747">
    <property type="term" value="F:acyltransferase activity, transferring groups other than amino-acyl groups"/>
    <property type="evidence" value="ECO:0007669"/>
    <property type="project" value="InterPro"/>
</dbReference>
<dbReference type="Gene3D" id="3.40.630.90">
    <property type="match status" value="1"/>
</dbReference>
<dbReference type="Pfam" id="PF13508">
    <property type="entry name" value="Acetyltransf_7"/>
    <property type="match status" value="1"/>
</dbReference>
<evidence type="ECO:0000313" key="3">
    <source>
        <dbReference type="Proteomes" id="UP001139451"/>
    </source>
</evidence>
<evidence type="ECO:0000313" key="2">
    <source>
        <dbReference type="EMBL" id="MCP3731469.1"/>
    </source>
</evidence>
<dbReference type="Gene3D" id="3.40.630.30">
    <property type="match status" value="1"/>
</dbReference>
<dbReference type="EC" id="2.3.1.-" evidence="2"/>
<reference evidence="2" key="1">
    <citation type="submission" date="2022-05" db="EMBL/GenBank/DDBJ databases">
        <title>Sphingomonas sp. strain MG17 Genome sequencing and assembly.</title>
        <authorList>
            <person name="Kim I."/>
        </authorList>
    </citation>
    <scope>NUCLEOTIDE SEQUENCE</scope>
    <source>
        <strain evidence="2">MG17</strain>
    </source>
</reference>
<dbReference type="Proteomes" id="UP001139451">
    <property type="component" value="Unassembled WGS sequence"/>
</dbReference>
<keyword evidence="2" id="KW-0012">Acyltransferase</keyword>
<dbReference type="PANTHER" id="PTHR47237">
    <property type="entry name" value="SLL0310 PROTEIN"/>
    <property type="match status" value="1"/>
</dbReference>
<feature type="domain" description="N-acetyltransferase" evidence="1">
    <location>
        <begin position="14"/>
        <end position="147"/>
    </location>
</feature>
<proteinExistence type="predicted"/>
<dbReference type="Pfam" id="PF18014">
    <property type="entry name" value="Acetyltransf_18"/>
    <property type="match status" value="1"/>
</dbReference>
<dbReference type="InterPro" id="IPR016181">
    <property type="entry name" value="Acyl_CoA_acyltransferase"/>
</dbReference>